<feature type="chain" id="PRO_5014972441" evidence="1">
    <location>
        <begin position="29"/>
        <end position="225"/>
    </location>
</feature>
<dbReference type="KEGG" id="mfn:Ga0123462_1390"/>
<proteinExistence type="predicted"/>
<accession>A0A2K8L4T9</accession>
<gene>
    <name evidence="2" type="ORF">Ga0123462_1390</name>
</gene>
<organism evidence="2 3">
    <name type="scientific">Mariprofundus ferrinatatus</name>
    <dbReference type="NCBI Taxonomy" id="1921087"/>
    <lineage>
        <taxon>Bacteria</taxon>
        <taxon>Pseudomonadati</taxon>
        <taxon>Pseudomonadota</taxon>
        <taxon>Candidatius Mariprofundia</taxon>
        <taxon>Mariprofundales</taxon>
        <taxon>Mariprofundaceae</taxon>
        <taxon>Mariprofundus</taxon>
    </lineage>
</organism>
<dbReference type="SUPFAM" id="SSF48452">
    <property type="entry name" value="TPR-like"/>
    <property type="match status" value="1"/>
</dbReference>
<name>A0A2K8L4T9_9PROT</name>
<dbReference type="Proteomes" id="UP000231637">
    <property type="component" value="Chromosome"/>
</dbReference>
<dbReference type="EMBL" id="CP018800">
    <property type="protein sequence ID" value="ATX82253.1"/>
    <property type="molecule type" value="Genomic_DNA"/>
</dbReference>
<protein>
    <submittedName>
        <fullName evidence="2">Uncharacterized protein</fullName>
    </submittedName>
</protein>
<dbReference type="InterPro" id="IPR011990">
    <property type="entry name" value="TPR-like_helical_dom_sf"/>
</dbReference>
<dbReference type="Gene3D" id="1.25.40.10">
    <property type="entry name" value="Tetratricopeptide repeat domain"/>
    <property type="match status" value="1"/>
</dbReference>
<dbReference type="RefSeq" id="WP_232726392.1">
    <property type="nucleotide sequence ID" value="NZ_CP018800.1"/>
</dbReference>
<dbReference type="AlphaFoldDB" id="A0A2K8L4T9"/>
<keyword evidence="1" id="KW-0732">Signal</keyword>
<evidence type="ECO:0000313" key="3">
    <source>
        <dbReference type="Proteomes" id="UP000231637"/>
    </source>
</evidence>
<sequence>MKLIRLFSAGIIALSLSLSLMQASVAVADEVDEAVRGLQAEWAIANYKTAEENKEAAFKALVDKAAAVSSKHPERAEPKIWEAIIRAGFAGAMGGLSSMTNAMPQMERGRDLLLEAEKIDATSMNGSVYTTLGSFYYMTPGWPIGFGDDDKAEAYLKKAIELAPDDMDANYFNGDFLLEKKKYKDAIPYFEKVVALPDVEGRPIYSEGRKEEAAAKLEVARKKAR</sequence>
<evidence type="ECO:0000313" key="2">
    <source>
        <dbReference type="EMBL" id="ATX82253.1"/>
    </source>
</evidence>
<keyword evidence="3" id="KW-1185">Reference proteome</keyword>
<reference evidence="2 3" key="1">
    <citation type="submission" date="2016-12" db="EMBL/GenBank/DDBJ databases">
        <title>Isolation and genomic insights into novel planktonic Zetaproteobacteria from stratified waters of the Chesapeake Bay.</title>
        <authorList>
            <person name="McAllister S.M."/>
            <person name="Kato S."/>
            <person name="Chan C.S."/>
            <person name="Chiu B.K."/>
            <person name="Field E.K."/>
        </authorList>
    </citation>
    <scope>NUCLEOTIDE SEQUENCE [LARGE SCALE GENOMIC DNA]</scope>
    <source>
        <strain evidence="2 3">CP-8</strain>
    </source>
</reference>
<evidence type="ECO:0000256" key="1">
    <source>
        <dbReference type="SAM" id="SignalP"/>
    </source>
</evidence>
<feature type="signal peptide" evidence="1">
    <location>
        <begin position="1"/>
        <end position="28"/>
    </location>
</feature>